<name>A0AAF0U9I1_SOLVR</name>
<sequence>MGWVWLGGLTLILPPLEVTIVVIVVDRSGGGSNGYRNEGCGDNGYNHDARRGDLFWDINVEEGVKELIVELNKIKLQGASVFFKIDLRSDYHQLNIRPGDISKMTFRTRNRHYEFLVMSFGLKNTPASFVSLINGMTWLFPMFNGNAKSVTLEIPGKERKVFPTDLYGMPPDREIDFCIDLETGTHPISITPYRMALEELRELKAQIQELLDKGLEQLSEKRAEVGEVAVDRAQSQAVFQSMSHR</sequence>
<keyword evidence="2" id="KW-0732">Signal</keyword>
<feature type="coiled-coil region" evidence="1">
    <location>
        <begin position="193"/>
        <end position="220"/>
    </location>
</feature>
<dbReference type="AlphaFoldDB" id="A0AAF0U9I1"/>
<evidence type="ECO:0000313" key="4">
    <source>
        <dbReference type="Proteomes" id="UP001234989"/>
    </source>
</evidence>
<keyword evidence="4" id="KW-1185">Reference proteome</keyword>
<dbReference type="InterPro" id="IPR043502">
    <property type="entry name" value="DNA/RNA_pol_sf"/>
</dbReference>
<dbReference type="Proteomes" id="UP001234989">
    <property type="component" value="Chromosome 8"/>
</dbReference>
<evidence type="ECO:0000256" key="2">
    <source>
        <dbReference type="SAM" id="SignalP"/>
    </source>
</evidence>
<feature type="chain" id="PRO_5041968320" evidence="2">
    <location>
        <begin position="19"/>
        <end position="245"/>
    </location>
</feature>
<organism evidence="3 4">
    <name type="scientific">Solanum verrucosum</name>
    <dbReference type="NCBI Taxonomy" id="315347"/>
    <lineage>
        <taxon>Eukaryota</taxon>
        <taxon>Viridiplantae</taxon>
        <taxon>Streptophyta</taxon>
        <taxon>Embryophyta</taxon>
        <taxon>Tracheophyta</taxon>
        <taxon>Spermatophyta</taxon>
        <taxon>Magnoliopsida</taxon>
        <taxon>eudicotyledons</taxon>
        <taxon>Gunneridae</taxon>
        <taxon>Pentapetalae</taxon>
        <taxon>asterids</taxon>
        <taxon>lamiids</taxon>
        <taxon>Solanales</taxon>
        <taxon>Solanaceae</taxon>
        <taxon>Solanoideae</taxon>
        <taxon>Solaneae</taxon>
        <taxon>Solanum</taxon>
    </lineage>
</organism>
<dbReference type="SUPFAM" id="SSF56672">
    <property type="entry name" value="DNA/RNA polymerases"/>
    <property type="match status" value="2"/>
</dbReference>
<proteinExistence type="predicted"/>
<accession>A0AAF0U9I1</accession>
<keyword evidence="1" id="KW-0175">Coiled coil</keyword>
<dbReference type="Gene3D" id="3.10.10.10">
    <property type="entry name" value="HIV Type 1 Reverse Transcriptase, subunit A, domain 1"/>
    <property type="match status" value="2"/>
</dbReference>
<evidence type="ECO:0000256" key="1">
    <source>
        <dbReference type="SAM" id="Coils"/>
    </source>
</evidence>
<reference evidence="3" key="1">
    <citation type="submission" date="2023-08" db="EMBL/GenBank/DDBJ databases">
        <title>A de novo genome assembly of Solanum verrucosum Schlechtendal, a Mexican diploid species geographically isolated from the other diploid A-genome species in potato relatives.</title>
        <authorList>
            <person name="Hosaka K."/>
        </authorList>
    </citation>
    <scope>NUCLEOTIDE SEQUENCE</scope>
    <source>
        <tissue evidence="3">Young leaves</tissue>
    </source>
</reference>
<feature type="signal peptide" evidence="2">
    <location>
        <begin position="1"/>
        <end position="18"/>
    </location>
</feature>
<dbReference type="InterPro" id="IPR043128">
    <property type="entry name" value="Rev_trsase/Diguanyl_cyclase"/>
</dbReference>
<dbReference type="Gene3D" id="3.30.70.270">
    <property type="match status" value="1"/>
</dbReference>
<dbReference type="PANTHER" id="PTHR24559:SF444">
    <property type="entry name" value="REVERSE TRANSCRIPTASE DOMAIN-CONTAINING PROTEIN"/>
    <property type="match status" value="1"/>
</dbReference>
<dbReference type="InterPro" id="IPR053134">
    <property type="entry name" value="RNA-dir_DNA_polymerase"/>
</dbReference>
<dbReference type="PANTHER" id="PTHR24559">
    <property type="entry name" value="TRANSPOSON TY3-I GAG-POL POLYPROTEIN"/>
    <property type="match status" value="1"/>
</dbReference>
<dbReference type="EMBL" id="CP133619">
    <property type="protein sequence ID" value="WMV41640.1"/>
    <property type="molecule type" value="Genomic_DNA"/>
</dbReference>
<evidence type="ECO:0000313" key="3">
    <source>
        <dbReference type="EMBL" id="WMV41640.1"/>
    </source>
</evidence>
<gene>
    <name evidence="3" type="ORF">MTR67_035025</name>
</gene>
<protein>
    <submittedName>
        <fullName evidence="3">Uncharacterized protein</fullName>
    </submittedName>
</protein>